<reference evidence="1 2" key="1">
    <citation type="journal article" date="2019" name="Nat. Microbiol.">
        <title>Mediterranean grassland soil C-N compound turnover is dependent on rainfall and depth, and is mediated by genomically divergent microorganisms.</title>
        <authorList>
            <person name="Diamond S."/>
            <person name="Andeer P.F."/>
            <person name="Li Z."/>
            <person name="Crits-Christoph A."/>
            <person name="Burstein D."/>
            <person name="Anantharaman K."/>
            <person name="Lane K.R."/>
            <person name="Thomas B.C."/>
            <person name="Pan C."/>
            <person name="Northen T.R."/>
            <person name="Banfield J.F."/>
        </authorList>
    </citation>
    <scope>NUCLEOTIDE SEQUENCE [LARGE SCALE GENOMIC DNA]</scope>
    <source>
        <strain evidence="1">WS_6</strain>
    </source>
</reference>
<accession>A0A538T515</accession>
<protein>
    <recommendedName>
        <fullName evidence="3">Ava_C0101 and related proteins</fullName>
    </recommendedName>
</protein>
<proteinExistence type="predicted"/>
<dbReference type="Pfam" id="PF19459">
    <property type="entry name" value="DUF5996"/>
    <property type="match status" value="1"/>
</dbReference>
<comment type="caution">
    <text evidence="1">The sequence shown here is derived from an EMBL/GenBank/DDBJ whole genome shotgun (WGS) entry which is preliminary data.</text>
</comment>
<name>A0A538T515_UNCEI</name>
<evidence type="ECO:0000313" key="1">
    <source>
        <dbReference type="EMBL" id="TMQ58739.1"/>
    </source>
</evidence>
<dbReference type="InterPro" id="IPR046038">
    <property type="entry name" value="DUF5996"/>
</dbReference>
<gene>
    <name evidence="1" type="ORF">E6K76_06875</name>
</gene>
<evidence type="ECO:0008006" key="3">
    <source>
        <dbReference type="Google" id="ProtNLM"/>
    </source>
</evidence>
<dbReference type="Proteomes" id="UP000316852">
    <property type="component" value="Unassembled WGS sequence"/>
</dbReference>
<organism evidence="1 2">
    <name type="scientific">Eiseniibacteriota bacterium</name>
    <dbReference type="NCBI Taxonomy" id="2212470"/>
    <lineage>
        <taxon>Bacteria</taxon>
        <taxon>Candidatus Eiseniibacteriota</taxon>
    </lineage>
</organism>
<dbReference type="EMBL" id="VBOW01000030">
    <property type="protein sequence ID" value="TMQ58739.1"/>
    <property type="molecule type" value="Genomic_DNA"/>
</dbReference>
<sequence length="303" mass="34456">MVLMEGERWPALAYEDWKDTYATLHMWTQVVGKVALAQAPPLNHSWAIAMQITPRGLSTRTLPHGRRSFTIEFDFIDHQLVVRASDGPVRTLPLKPRSVAEFYRDVMDLLGDMGFAVKIWPMPVEIPSPIRFDEDRVHHSYDRKYANRVWRILAQSERVLNEVRCQFIGKCSPVHFFWGSFDLAVTRFSGRTAPPRDGPAFMRDAYSHEVISHGFWPGGEPLPEPVFYAYAVPEPRGFREAPVEPVAASYRGDLGEFILPYEAVRRAADPDGAIRLFVETTYSQAATLAGWDRAALERPLIAK</sequence>
<dbReference type="AlphaFoldDB" id="A0A538T515"/>
<evidence type="ECO:0000313" key="2">
    <source>
        <dbReference type="Proteomes" id="UP000316852"/>
    </source>
</evidence>